<reference evidence="1" key="2">
    <citation type="journal article" date="2021" name="PeerJ">
        <title>Extensive microbial diversity within the chicken gut microbiome revealed by metagenomics and culture.</title>
        <authorList>
            <person name="Gilroy R."/>
            <person name="Ravi A."/>
            <person name="Getino M."/>
            <person name="Pursley I."/>
            <person name="Horton D.L."/>
            <person name="Alikhan N.F."/>
            <person name="Baker D."/>
            <person name="Gharbi K."/>
            <person name="Hall N."/>
            <person name="Watson M."/>
            <person name="Adriaenssens E.M."/>
            <person name="Foster-Nyarko E."/>
            <person name="Jarju S."/>
            <person name="Secka A."/>
            <person name="Antonio M."/>
            <person name="Oren A."/>
            <person name="Chaudhuri R.R."/>
            <person name="La Ragione R."/>
            <person name="Hildebrand F."/>
            <person name="Pallen M.J."/>
        </authorList>
    </citation>
    <scope>NUCLEOTIDE SEQUENCE</scope>
    <source>
        <strain evidence="1">23406</strain>
    </source>
</reference>
<name>A0A9D1SYE7_9FIRM</name>
<proteinExistence type="predicted"/>
<protein>
    <submittedName>
        <fullName evidence="1">Uncharacterized protein</fullName>
    </submittedName>
</protein>
<comment type="caution">
    <text evidence="1">The sequence shown here is derived from an EMBL/GenBank/DDBJ whole genome shotgun (WGS) entry which is preliminary data.</text>
</comment>
<evidence type="ECO:0000313" key="1">
    <source>
        <dbReference type="EMBL" id="HIV00626.1"/>
    </source>
</evidence>
<dbReference type="EMBL" id="DVOH01000046">
    <property type="protein sequence ID" value="HIV00626.1"/>
    <property type="molecule type" value="Genomic_DNA"/>
</dbReference>
<gene>
    <name evidence="1" type="ORF">IAB14_05910</name>
</gene>
<feature type="non-terminal residue" evidence="1">
    <location>
        <position position="161"/>
    </location>
</feature>
<dbReference type="AlphaFoldDB" id="A0A9D1SYE7"/>
<reference evidence="1" key="1">
    <citation type="submission" date="2020-10" db="EMBL/GenBank/DDBJ databases">
        <authorList>
            <person name="Gilroy R."/>
        </authorList>
    </citation>
    <scope>NUCLEOTIDE SEQUENCE</scope>
    <source>
        <strain evidence="1">23406</strain>
    </source>
</reference>
<organism evidence="1 2">
    <name type="scientific">Candidatus Stercoripulliclostridium merdipullorum</name>
    <dbReference type="NCBI Taxonomy" id="2840952"/>
    <lineage>
        <taxon>Bacteria</taxon>
        <taxon>Bacillati</taxon>
        <taxon>Bacillota</taxon>
        <taxon>Clostridia</taxon>
        <taxon>Eubacteriales</taxon>
        <taxon>Candidatus Stercoripulliclostridium</taxon>
    </lineage>
</organism>
<dbReference type="Proteomes" id="UP000886891">
    <property type="component" value="Unassembled WGS sequence"/>
</dbReference>
<evidence type="ECO:0000313" key="2">
    <source>
        <dbReference type="Proteomes" id="UP000886891"/>
    </source>
</evidence>
<accession>A0A9D1SYE7</accession>
<sequence>MTVSVFKKIGLAVIVAVVLVAGLGLAAWSGIPTAGTDASAATDTVWTTGTQSSKNLVNMPSGGSDDPMGQSTLQSLGWNGISGQINPNPIWYENANLETPEYGWGIQAQGSSDDIGNSDYENGVWIKIPLSVADQVKANKGDLFVSAASLNYEQGIFNHYC</sequence>